<keyword evidence="2" id="KW-1185">Reference proteome</keyword>
<sequence>MVGSGVLTCGRTASGRSAVGEMKCLKPASCRNLLYEYMVIDGLFSLVPLLSS</sequence>
<dbReference type="EMBL" id="BPVZ01000028">
    <property type="protein sequence ID" value="GKV07783.1"/>
    <property type="molecule type" value="Genomic_DNA"/>
</dbReference>
<dbReference type="Proteomes" id="UP001054252">
    <property type="component" value="Unassembled WGS sequence"/>
</dbReference>
<gene>
    <name evidence="1" type="ORF">SLEP1_g19504</name>
</gene>
<comment type="caution">
    <text evidence="1">The sequence shown here is derived from an EMBL/GenBank/DDBJ whole genome shotgun (WGS) entry which is preliminary data.</text>
</comment>
<name>A0AAV5J5H2_9ROSI</name>
<evidence type="ECO:0000313" key="2">
    <source>
        <dbReference type="Proteomes" id="UP001054252"/>
    </source>
</evidence>
<dbReference type="AlphaFoldDB" id="A0AAV5J5H2"/>
<evidence type="ECO:0000313" key="1">
    <source>
        <dbReference type="EMBL" id="GKV07783.1"/>
    </source>
</evidence>
<accession>A0AAV5J5H2</accession>
<proteinExistence type="predicted"/>
<organism evidence="1 2">
    <name type="scientific">Rubroshorea leprosula</name>
    <dbReference type="NCBI Taxonomy" id="152421"/>
    <lineage>
        <taxon>Eukaryota</taxon>
        <taxon>Viridiplantae</taxon>
        <taxon>Streptophyta</taxon>
        <taxon>Embryophyta</taxon>
        <taxon>Tracheophyta</taxon>
        <taxon>Spermatophyta</taxon>
        <taxon>Magnoliopsida</taxon>
        <taxon>eudicotyledons</taxon>
        <taxon>Gunneridae</taxon>
        <taxon>Pentapetalae</taxon>
        <taxon>rosids</taxon>
        <taxon>malvids</taxon>
        <taxon>Malvales</taxon>
        <taxon>Dipterocarpaceae</taxon>
        <taxon>Rubroshorea</taxon>
    </lineage>
</organism>
<protein>
    <submittedName>
        <fullName evidence="1">Uncharacterized protein</fullName>
    </submittedName>
</protein>
<reference evidence="1 2" key="1">
    <citation type="journal article" date="2021" name="Commun. Biol.">
        <title>The genome of Shorea leprosula (Dipterocarpaceae) highlights the ecological relevance of drought in aseasonal tropical rainforests.</title>
        <authorList>
            <person name="Ng K.K.S."/>
            <person name="Kobayashi M.J."/>
            <person name="Fawcett J.A."/>
            <person name="Hatakeyama M."/>
            <person name="Paape T."/>
            <person name="Ng C.H."/>
            <person name="Ang C.C."/>
            <person name="Tnah L.H."/>
            <person name="Lee C.T."/>
            <person name="Nishiyama T."/>
            <person name="Sese J."/>
            <person name="O'Brien M.J."/>
            <person name="Copetti D."/>
            <person name="Mohd Noor M.I."/>
            <person name="Ong R.C."/>
            <person name="Putra M."/>
            <person name="Sireger I.Z."/>
            <person name="Indrioko S."/>
            <person name="Kosugi Y."/>
            <person name="Izuno A."/>
            <person name="Isagi Y."/>
            <person name="Lee S.L."/>
            <person name="Shimizu K.K."/>
        </authorList>
    </citation>
    <scope>NUCLEOTIDE SEQUENCE [LARGE SCALE GENOMIC DNA]</scope>
    <source>
        <strain evidence="1">214</strain>
    </source>
</reference>